<evidence type="ECO:0000313" key="2">
    <source>
        <dbReference type="Proteomes" id="UP001057452"/>
    </source>
</evidence>
<organism evidence="1 2">
    <name type="scientific">Chaenocephalus aceratus</name>
    <name type="common">Blackfin icefish</name>
    <name type="synonym">Chaenichthys aceratus</name>
    <dbReference type="NCBI Taxonomy" id="36190"/>
    <lineage>
        <taxon>Eukaryota</taxon>
        <taxon>Metazoa</taxon>
        <taxon>Chordata</taxon>
        <taxon>Craniata</taxon>
        <taxon>Vertebrata</taxon>
        <taxon>Euteleostomi</taxon>
        <taxon>Actinopterygii</taxon>
        <taxon>Neopterygii</taxon>
        <taxon>Teleostei</taxon>
        <taxon>Neoteleostei</taxon>
        <taxon>Acanthomorphata</taxon>
        <taxon>Eupercaria</taxon>
        <taxon>Perciformes</taxon>
        <taxon>Notothenioidei</taxon>
        <taxon>Channichthyidae</taxon>
        <taxon>Chaenocephalus</taxon>
    </lineage>
</organism>
<keyword evidence="2" id="KW-1185">Reference proteome</keyword>
<comment type="caution">
    <text evidence="1">The sequence shown here is derived from an EMBL/GenBank/DDBJ whole genome shotgun (WGS) entry which is preliminary data.</text>
</comment>
<reference evidence="1" key="1">
    <citation type="submission" date="2022-05" db="EMBL/GenBank/DDBJ databases">
        <title>Chromosome-level genome of Chaenocephalus aceratus.</title>
        <authorList>
            <person name="Park H."/>
        </authorList>
    </citation>
    <scope>NUCLEOTIDE SEQUENCE</scope>
    <source>
        <strain evidence="1">KU_202001</strain>
    </source>
</reference>
<dbReference type="Proteomes" id="UP001057452">
    <property type="component" value="Chromosome 12"/>
</dbReference>
<proteinExistence type="predicted"/>
<gene>
    <name evidence="1" type="ORF">KUCAC02_008590</name>
</gene>
<sequence length="581" mass="66262">MGLRTLGTPLYAYACVYILVSILQTAQSQTNPGTQQGNNQRAALRQTLKWAHNGKVFSILSQGSQYQPGRRRGAAQQQVQAQPLTIIRDADVTHQEPQRQPAAPQSSGPASSPQSPRGLPLPLQRLARGHEHRQHHRDGAGERTGTQRSSNETQEKPSVSPPLPRREDMMVGDDPYDPYKSTDRNHYDVYERPRRRSRPGYGTRNHQYGLPDLVPDPYYIESSSYVQRVPMYNLRCASEENCLSSSAYSGSVRDYDTRMLLRFPQRVKNQGTADFLPSRPRYSWEWHSCHQHFHSMDEFSHYELLDASTQQSVAEGHKASFCLEDTSCDYGYYRRFACTSHSQGLSPGCYDTYNADIDCQWIDITDVKAGDYILKINVNPNYHVPESDYSNNVVRCAVQYTGNYVHVSGCRLSSVSIPSFRSENNSIEKGYTVFRIDVLMNGRQHAVEKRYSEFHTLHKMLKKSIKPPEMPSKHVRNWVPKVLEQRRLGLELYLQSIIMENGVLPKVFLDFLNIRHFPSVPKTESCGSFDTESEESSKLSHQPVLLFLRDPYLLPSAHDAFSNVVIEGVVHGVFYPDLQPR</sequence>
<name>A0ACB9WRW9_CHAAC</name>
<protein>
    <submittedName>
        <fullName evidence="1">Uncharacterized protein</fullName>
    </submittedName>
</protein>
<dbReference type="EMBL" id="CM043796">
    <property type="protein sequence ID" value="KAI4816258.1"/>
    <property type="molecule type" value="Genomic_DNA"/>
</dbReference>
<evidence type="ECO:0000313" key="1">
    <source>
        <dbReference type="EMBL" id="KAI4816258.1"/>
    </source>
</evidence>
<accession>A0ACB9WRW9</accession>